<feature type="domain" description="RsdA/BaiN/AoA(So)-like Rossmann fold-like" evidence="4">
    <location>
        <begin position="6"/>
        <end position="412"/>
    </location>
</feature>
<dbReference type="RefSeq" id="WP_135744571.1">
    <property type="nucleotide sequence ID" value="NZ_RQHT01000014.1"/>
</dbReference>
<evidence type="ECO:0000256" key="3">
    <source>
        <dbReference type="ARBA" id="ARBA00022827"/>
    </source>
</evidence>
<dbReference type="Gene3D" id="3.50.50.60">
    <property type="entry name" value="FAD/NAD(P)-binding domain"/>
    <property type="match status" value="1"/>
</dbReference>
<reference evidence="6" key="1">
    <citation type="journal article" date="2019" name="PLoS Negl. Trop. Dis.">
        <title>Revisiting the worldwide diversity of Leptospira species in the environment.</title>
        <authorList>
            <person name="Vincent A.T."/>
            <person name="Schiettekatte O."/>
            <person name="Bourhy P."/>
            <person name="Veyrier F.J."/>
            <person name="Picardeau M."/>
        </authorList>
    </citation>
    <scope>NUCLEOTIDE SEQUENCE [LARGE SCALE GENOMIC DNA]</scope>
    <source>
        <strain evidence="6">201601109</strain>
    </source>
</reference>
<keyword evidence="2" id="KW-0285">Flavoprotein</keyword>
<dbReference type="SUPFAM" id="SSF51905">
    <property type="entry name" value="FAD/NAD(P)-binding domain"/>
    <property type="match status" value="1"/>
</dbReference>
<evidence type="ECO:0000313" key="6">
    <source>
        <dbReference type="EMBL" id="TGN14861.1"/>
    </source>
</evidence>
<protein>
    <submittedName>
        <fullName evidence="6">Aminoacetone oxidase family FAD-binding enzyme</fullName>
    </submittedName>
</protein>
<evidence type="ECO:0000259" key="4">
    <source>
        <dbReference type="Pfam" id="PF03486"/>
    </source>
</evidence>
<dbReference type="SUPFAM" id="SSF160996">
    <property type="entry name" value="HI0933 insert domain-like"/>
    <property type="match status" value="1"/>
</dbReference>
<proteinExistence type="predicted"/>
<dbReference type="PROSITE" id="PS51257">
    <property type="entry name" value="PROKAR_LIPOPROTEIN"/>
    <property type="match status" value="1"/>
</dbReference>
<keyword evidence="3" id="KW-0274">FAD</keyword>
<comment type="cofactor">
    <cofactor evidence="1">
        <name>FAD</name>
        <dbReference type="ChEBI" id="CHEBI:57692"/>
    </cofactor>
</comment>
<dbReference type="AlphaFoldDB" id="A0A6H3NV47"/>
<evidence type="ECO:0000256" key="1">
    <source>
        <dbReference type="ARBA" id="ARBA00001974"/>
    </source>
</evidence>
<dbReference type="Proteomes" id="UP000297649">
    <property type="component" value="Unassembled WGS sequence"/>
</dbReference>
<evidence type="ECO:0000259" key="5">
    <source>
        <dbReference type="Pfam" id="PF22780"/>
    </source>
</evidence>
<dbReference type="InterPro" id="IPR057661">
    <property type="entry name" value="RsdA/BaiN/AoA(So)_Rossmann"/>
</dbReference>
<dbReference type="PANTHER" id="PTHR42887:SF2">
    <property type="entry name" value="OS12G0638800 PROTEIN"/>
    <property type="match status" value="1"/>
</dbReference>
<comment type="caution">
    <text evidence="6">The sequence shown here is derived from an EMBL/GenBank/DDBJ whole genome shotgun (WGS) entry which is preliminary data.</text>
</comment>
<dbReference type="InterPro" id="IPR055178">
    <property type="entry name" value="RsdA/BaiN/AoA(So)-like_dom"/>
</dbReference>
<dbReference type="Gene3D" id="2.40.30.10">
    <property type="entry name" value="Translation factors"/>
    <property type="match status" value="1"/>
</dbReference>
<dbReference type="InterPro" id="IPR004792">
    <property type="entry name" value="BaiN-like"/>
</dbReference>
<dbReference type="NCBIfam" id="TIGR00275">
    <property type="entry name" value="aminoacetone oxidase family FAD-binding enzyme"/>
    <property type="match status" value="1"/>
</dbReference>
<dbReference type="InterPro" id="IPR023166">
    <property type="entry name" value="BaiN-like_dom_sf"/>
</dbReference>
<gene>
    <name evidence="6" type="ORF">EHR08_00715</name>
</gene>
<dbReference type="Pfam" id="PF22780">
    <property type="entry name" value="HI0933_like_1st"/>
    <property type="match status" value="1"/>
</dbReference>
<name>A0A6H3NV47_9LEPT</name>
<evidence type="ECO:0000256" key="2">
    <source>
        <dbReference type="ARBA" id="ARBA00022630"/>
    </source>
</evidence>
<dbReference type="InterPro" id="IPR036188">
    <property type="entry name" value="FAD/NAD-bd_sf"/>
</dbReference>
<dbReference type="Gene3D" id="1.10.8.260">
    <property type="entry name" value="HI0933 insert domain-like"/>
    <property type="match status" value="1"/>
</dbReference>
<dbReference type="PANTHER" id="PTHR42887">
    <property type="entry name" value="OS12G0638800 PROTEIN"/>
    <property type="match status" value="1"/>
</dbReference>
<keyword evidence="7" id="KW-1185">Reference proteome</keyword>
<sequence>MQKNPKIAIIGAGASGCFAALQIYEELRGLCDIKIFEKSKEPLAKLKISGGGRCNVTHNLFDPELLSLRYPRGNKELRWAFESFGPNDTINWFKKRGVALKAEADGRIFPTTDSSETIIQCFLEELKLKKIPIHFEQGLVGIYANHTPNQDSNQKTGFRVLWEGGIEENFDIVVVATGSNRKVWSILEKLGHTIITPVPSLFTLTLENTDLMELTGLVIPNSEIKILPKGKPQKGPMLITHWGLSGPCALRLSAWEARTLFEADYKVDLSVNWIGGEKSQTIEEIYLNKKEKTPGDKLIPDPEWKLPVRFWDWILKESKIQPNKRYSDISKSEIRNLSLTLTQTKLRMVAKGVFKEEFVTAGGVSRKDIQFQTMESKQIPGLFFTGEVIDVDGITGGFNFQNAWTTATLAARGIRKTMVT</sequence>
<dbReference type="Pfam" id="PF03486">
    <property type="entry name" value="HI0933_like"/>
    <property type="match status" value="1"/>
</dbReference>
<dbReference type="EMBL" id="RQHU01000005">
    <property type="protein sequence ID" value="TGN14861.1"/>
    <property type="molecule type" value="Genomic_DNA"/>
</dbReference>
<accession>A0A6H3NV47</accession>
<dbReference type="OrthoDB" id="9773233at2"/>
<evidence type="ECO:0000313" key="7">
    <source>
        <dbReference type="Proteomes" id="UP000297649"/>
    </source>
</evidence>
<organism evidence="6 7">
    <name type="scientific">Leptospira bandrabouensis</name>
    <dbReference type="NCBI Taxonomy" id="2484903"/>
    <lineage>
        <taxon>Bacteria</taxon>
        <taxon>Pseudomonadati</taxon>
        <taxon>Spirochaetota</taxon>
        <taxon>Spirochaetia</taxon>
        <taxon>Leptospirales</taxon>
        <taxon>Leptospiraceae</taxon>
        <taxon>Leptospira</taxon>
    </lineage>
</organism>
<dbReference type="PRINTS" id="PR00368">
    <property type="entry name" value="FADPNR"/>
</dbReference>
<feature type="domain" description="RsdA/BaiN/AoA(So)-like insert" evidence="5">
    <location>
        <begin position="198"/>
        <end position="359"/>
    </location>
</feature>